<keyword evidence="1" id="KW-0812">Transmembrane</keyword>
<comment type="caution">
    <text evidence="2">The sequence shown here is derived from an EMBL/GenBank/DDBJ whole genome shotgun (WGS) entry which is preliminary data.</text>
</comment>
<keyword evidence="1" id="KW-1133">Transmembrane helix</keyword>
<evidence type="ECO:0000313" key="2">
    <source>
        <dbReference type="EMBL" id="GAA3904335.1"/>
    </source>
</evidence>
<proteinExistence type="predicted"/>
<sequence length="71" mass="7457">MTGGRIIELVAAAVILGAGVWLYRARKDADQSYGSQGAVLLFVVAAILGVHALGGLDYRPSSSELEAAQRR</sequence>
<evidence type="ECO:0000256" key="1">
    <source>
        <dbReference type="SAM" id="Phobius"/>
    </source>
</evidence>
<accession>A0ABP7LNU4</accession>
<dbReference type="Proteomes" id="UP001500827">
    <property type="component" value="Unassembled WGS sequence"/>
</dbReference>
<protein>
    <submittedName>
        <fullName evidence="2">Uncharacterized protein</fullName>
    </submittedName>
</protein>
<dbReference type="EMBL" id="BAABBM010000001">
    <property type="protein sequence ID" value="GAA3904335.1"/>
    <property type="molecule type" value="Genomic_DNA"/>
</dbReference>
<keyword evidence="3" id="KW-1185">Reference proteome</keyword>
<gene>
    <name evidence="2" type="ORF">GCM10022276_23700</name>
</gene>
<feature type="transmembrane region" description="Helical" evidence="1">
    <location>
        <begin position="6"/>
        <end position="25"/>
    </location>
</feature>
<name>A0ABP7LNU4_9SPHN</name>
<reference evidence="3" key="1">
    <citation type="journal article" date="2019" name="Int. J. Syst. Evol. Microbiol.">
        <title>The Global Catalogue of Microorganisms (GCM) 10K type strain sequencing project: providing services to taxonomists for standard genome sequencing and annotation.</title>
        <authorList>
            <consortium name="The Broad Institute Genomics Platform"/>
            <consortium name="The Broad Institute Genome Sequencing Center for Infectious Disease"/>
            <person name="Wu L."/>
            <person name="Ma J."/>
        </authorList>
    </citation>
    <scope>NUCLEOTIDE SEQUENCE [LARGE SCALE GENOMIC DNA]</scope>
    <source>
        <strain evidence="3">JCM 17543</strain>
    </source>
</reference>
<evidence type="ECO:0000313" key="3">
    <source>
        <dbReference type="Proteomes" id="UP001500827"/>
    </source>
</evidence>
<keyword evidence="1" id="KW-0472">Membrane</keyword>
<organism evidence="2 3">
    <name type="scientific">Sphingomonas limnosediminicola</name>
    <dbReference type="NCBI Taxonomy" id="940133"/>
    <lineage>
        <taxon>Bacteria</taxon>
        <taxon>Pseudomonadati</taxon>
        <taxon>Pseudomonadota</taxon>
        <taxon>Alphaproteobacteria</taxon>
        <taxon>Sphingomonadales</taxon>
        <taxon>Sphingomonadaceae</taxon>
        <taxon>Sphingomonas</taxon>
    </lineage>
</organism>
<feature type="transmembrane region" description="Helical" evidence="1">
    <location>
        <begin position="37"/>
        <end position="56"/>
    </location>
</feature>